<dbReference type="EMBL" id="LAZR01040124">
    <property type="protein sequence ID" value="KKL15268.1"/>
    <property type="molecule type" value="Genomic_DNA"/>
</dbReference>
<accession>A0A0F9DTT0</accession>
<proteinExistence type="predicted"/>
<evidence type="ECO:0000313" key="2">
    <source>
        <dbReference type="EMBL" id="KKL15268.1"/>
    </source>
</evidence>
<dbReference type="AlphaFoldDB" id="A0A0F9DTT0"/>
<sequence length="33" mass="3671">MVRKGKNDSKIKRKPKYDGDFGQVTSTGSTLLD</sequence>
<organism evidence="2">
    <name type="scientific">marine sediment metagenome</name>
    <dbReference type="NCBI Taxonomy" id="412755"/>
    <lineage>
        <taxon>unclassified sequences</taxon>
        <taxon>metagenomes</taxon>
        <taxon>ecological metagenomes</taxon>
    </lineage>
</organism>
<protein>
    <submittedName>
        <fullName evidence="2">Uncharacterized protein</fullName>
    </submittedName>
</protein>
<gene>
    <name evidence="2" type="ORF">LCGC14_2507280</name>
</gene>
<evidence type="ECO:0000256" key="1">
    <source>
        <dbReference type="SAM" id="MobiDB-lite"/>
    </source>
</evidence>
<feature type="non-terminal residue" evidence="2">
    <location>
        <position position="33"/>
    </location>
</feature>
<name>A0A0F9DTT0_9ZZZZ</name>
<feature type="compositionally biased region" description="Polar residues" evidence="1">
    <location>
        <begin position="23"/>
        <end position="33"/>
    </location>
</feature>
<reference evidence="2" key="1">
    <citation type="journal article" date="2015" name="Nature">
        <title>Complex archaea that bridge the gap between prokaryotes and eukaryotes.</title>
        <authorList>
            <person name="Spang A."/>
            <person name="Saw J.H."/>
            <person name="Jorgensen S.L."/>
            <person name="Zaremba-Niedzwiedzka K."/>
            <person name="Martijn J."/>
            <person name="Lind A.E."/>
            <person name="van Eijk R."/>
            <person name="Schleper C."/>
            <person name="Guy L."/>
            <person name="Ettema T.J."/>
        </authorList>
    </citation>
    <scope>NUCLEOTIDE SEQUENCE</scope>
</reference>
<feature type="region of interest" description="Disordered" evidence="1">
    <location>
        <begin position="1"/>
        <end position="33"/>
    </location>
</feature>
<comment type="caution">
    <text evidence="2">The sequence shown here is derived from an EMBL/GenBank/DDBJ whole genome shotgun (WGS) entry which is preliminary data.</text>
</comment>
<feature type="compositionally biased region" description="Basic and acidic residues" evidence="1">
    <location>
        <begin position="1"/>
        <end position="10"/>
    </location>
</feature>